<accession>A0ABW1S2E0</accession>
<reference evidence="2" key="1">
    <citation type="journal article" date="2019" name="Int. J. Syst. Evol. Microbiol.">
        <title>The Global Catalogue of Microorganisms (GCM) 10K type strain sequencing project: providing services to taxonomists for standard genome sequencing and annotation.</title>
        <authorList>
            <consortium name="The Broad Institute Genomics Platform"/>
            <consortium name="The Broad Institute Genome Sequencing Center for Infectious Disease"/>
            <person name="Wu L."/>
            <person name="Ma J."/>
        </authorList>
    </citation>
    <scope>NUCLEOTIDE SEQUENCE [LARGE SCALE GENOMIC DNA]</scope>
    <source>
        <strain evidence="2">CCM 8933</strain>
    </source>
</reference>
<sequence>MIKIIKSIFIIIGIALFFILIQPIQHVQALASHWNGPHWVTLTKNVTVSKIRNTNPSSDSYEVAVYKAKKGSHYKLIHRDMGYAWSFKSGKFTTGSKYTYMVKKKYNDGSWFKMGRTHKKSRPLKGVGKLFEATPNLKGTWNRSYSHDNFGKTITIKNHTIKLSPNGKTYKMSVTNIASEHYRITPKGRPGITIYVRYKNLYGDFREVLNLYTDSGSSLPTSVYYKGKKVIKLKNYDLEYPSAPSTLKKCLGKTVFTTELADNDLPARLSKNVANYEDDIFERKIDLPGVPMHLTKFIYDDPYRFGQVNYNGQTLLVDADKEFGDVVPYNTYRYKGGLIISSAKPTDNTVLLKHGQTIHTSDTWEYINPQTGNETSYVFSLKKNSWHIDS</sequence>
<evidence type="ECO:0000313" key="1">
    <source>
        <dbReference type="EMBL" id="MFC6181886.1"/>
    </source>
</evidence>
<proteinExistence type="predicted"/>
<keyword evidence="2" id="KW-1185">Reference proteome</keyword>
<comment type="caution">
    <text evidence="1">The sequence shown here is derived from an EMBL/GenBank/DDBJ whole genome shotgun (WGS) entry which is preliminary data.</text>
</comment>
<dbReference type="EMBL" id="JBHSSC010000042">
    <property type="protein sequence ID" value="MFC6181886.1"/>
    <property type="molecule type" value="Genomic_DNA"/>
</dbReference>
<dbReference type="Proteomes" id="UP001596282">
    <property type="component" value="Unassembled WGS sequence"/>
</dbReference>
<protein>
    <submittedName>
        <fullName evidence="1">Uncharacterized protein</fullName>
    </submittedName>
</protein>
<evidence type="ECO:0000313" key="2">
    <source>
        <dbReference type="Proteomes" id="UP001596282"/>
    </source>
</evidence>
<dbReference type="RefSeq" id="WP_137627906.1">
    <property type="nucleotide sequence ID" value="NZ_BJDJ01000004.1"/>
</dbReference>
<name>A0ABW1S2E0_9LACO</name>
<organism evidence="1 2">
    <name type="scientific">Lactiplantibacillus daowaiensis</name>
    <dbReference type="NCBI Taxonomy" id="2559918"/>
    <lineage>
        <taxon>Bacteria</taxon>
        <taxon>Bacillati</taxon>
        <taxon>Bacillota</taxon>
        <taxon>Bacilli</taxon>
        <taxon>Lactobacillales</taxon>
        <taxon>Lactobacillaceae</taxon>
        <taxon>Lactiplantibacillus</taxon>
    </lineage>
</organism>
<gene>
    <name evidence="1" type="ORF">ACFP5Y_11685</name>
</gene>